<organism evidence="2">
    <name type="scientific">Setaria italica</name>
    <name type="common">Foxtail millet</name>
    <name type="synonym">Panicum italicum</name>
    <dbReference type="NCBI Taxonomy" id="4555"/>
    <lineage>
        <taxon>Eukaryota</taxon>
        <taxon>Viridiplantae</taxon>
        <taxon>Streptophyta</taxon>
        <taxon>Embryophyta</taxon>
        <taxon>Tracheophyta</taxon>
        <taxon>Spermatophyta</taxon>
        <taxon>Magnoliopsida</taxon>
        <taxon>Liliopsida</taxon>
        <taxon>Poales</taxon>
        <taxon>Poaceae</taxon>
        <taxon>PACMAD clade</taxon>
        <taxon>Panicoideae</taxon>
        <taxon>Panicodae</taxon>
        <taxon>Paniceae</taxon>
        <taxon>Cenchrinae</taxon>
        <taxon>Setaria</taxon>
    </lineage>
</organism>
<feature type="compositionally biased region" description="Acidic residues" evidence="1">
    <location>
        <begin position="266"/>
        <end position="279"/>
    </location>
</feature>
<dbReference type="PANTHER" id="PTHR33325">
    <property type="entry name" value="ZINC FINGER, CCHC-TYPE-RELATED"/>
    <property type="match status" value="1"/>
</dbReference>
<reference evidence="2" key="2">
    <citation type="submission" date="2015-07" db="EMBL/GenBank/DDBJ databases">
        <authorList>
            <person name="Noorani M."/>
        </authorList>
    </citation>
    <scope>NUCLEOTIDE SEQUENCE</scope>
    <source>
        <strain evidence="2">Yugu1</strain>
    </source>
</reference>
<evidence type="ECO:0008006" key="3">
    <source>
        <dbReference type="Google" id="ProtNLM"/>
    </source>
</evidence>
<accession>A0A368QSX4</accession>
<dbReference type="PANTHER" id="PTHR33325:SF11">
    <property type="entry name" value="COLD SHOCK DOMAIN-CONTAINING PROTEIN 4-LIKE"/>
    <property type="match status" value="1"/>
</dbReference>
<evidence type="ECO:0000313" key="2">
    <source>
        <dbReference type="EMBL" id="RCV20924.1"/>
    </source>
</evidence>
<sequence>MQLTSTIARPAAGVPAPPLHEKAKACIFLRHHIHPDLKMEYLEVRDPLVLWLKLQERFGNFRFCGQVVTELEMIEKTLETFHPTNMVLHQQYRNNKYVKYCDLINMLLAAEAQNELLMKNFNMRSKGGKFKKHMNGGQKHNGNCKSKSLKGFKGDANGARHSNVGCFRCGSQKHWSRTCTAEPHLIELYQEWKKRQNPEAHFIQASVDDLTGLHFPEPSDPSKNLESAAMHPSDPSKNLESTAMHVDPISNSDATAAGGDTHVGDEDYDLDDEDLLDVE</sequence>
<name>A0A368QSX4_SETIT</name>
<reference evidence="2" key="1">
    <citation type="journal article" date="2012" name="Nat. Biotechnol.">
        <title>Reference genome sequence of the model plant Setaria.</title>
        <authorList>
            <person name="Bennetzen J.L."/>
            <person name="Schmutz J."/>
            <person name="Wang H."/>
            <person name="Percifield R."/>
            <person name="Hawkins J."/>
            <person name="Pontaroli A.C."/>
            <person name="Estep M."/>
            <person name="Feng L."/>
            <person name="Vaughn J.N."/>
            <person name="Grimwood J."/>
            <person name="Jenkins J."/>
            <person name="Barry K."/>
            <person name="Lindquist E."/>
            <person name="Hellsten U."/>
            <person name="Deshpande S."/>
            <person name="Wang X."/>
            <person name="Wu X."/>
            <person name="Mitros T."/>
            <person name="Triplett J."/>
            <person name="Yang X."/>
            <person name="Ye C.Y."/>
            <person name="Mauro-Herrera M."/>
            <person name="Wang L."/>
            <person name="Li P."/>
            <person name="Sharma M."/>
            <person name="Sharma R."/>
            <person name="Ronald P.C."/>
            <person name="Panaud O."/>
            <person name="Kellogg E.A."/>
            <person name="Brutnell T.P."/>
            <person name="Doust A.N."/>
            <person name="Tuskan G.A."/>
            <person name="Rokhsar D."/>
            <person name="Devos K.M."/>
        </authorList>
    </citation>
    <scope>NUCLEOTIDE SEQUENCE [LARGE SCALE GENOMIC DNA]</scope>
    <source>
        <strain evidence="2">Yugu1</strain>
    </source>
</reference>
<dbReference type="EMBL" id="CM003531">
    <property type="protein sequence ID" value="RCV20924.1"/>
    <property type="molecule type" value="Genomic_DNA"/>
</dbReference>
<dbReference type="AlphaFoldDB" id="A0A368QSX4"/>
<protein>
    <recommendedName>
        <fullName evidence="3">CCHC-type domain-containing protein</fullName>
    </recommendedName>
</protein>
<proteinExistence type="predicted"/>
<feature type="region of interest" description="Disordered" evidence="1">
    <location>
        <begin position="211"/>
        <end position="279"/>
    </location>
</feature>
<evidence type="ECO:0000256" key="1">
    <source>
        <dbReference type="SAM" id="MobiDB-lite"/>
    </source>
</evidence>
<gene>
    <name evidence="2" type="ORF">SETIT_4G097100v2</name>
</gene>
<dbReference type="OrthoDB" id="659512at2759"/>